<keyword evidence="1" id="KW-1133">Transmembrane helix</keyword>
<evidence type="ECO:0008006" key="4">
    <source>
        <dbReference type="Google" id="ProtNLM"/>
    </source>
</evidence>
<gene>
    <name evidence="2" type="ORF">QWT69_00930</name>
</gene>
<keyword evidence="1" id="KW-0812">Transmembrane</keyword>
<evidence type="ECO:0000313" key="3">
    <source>
        <dbReference type="Proteomes" id="UP001303902"/>
    </source>
</evidence>
<proteinExistence type="predicted"/>
<dbReference type="RefSeq" id="WP_317968092.1">
    <property type="nucleotide sequence ID" value="NZ_CP129118.1"/>
</dbReference>
<sequence>MDTFMIFLNTMIIITYILLIGFITPFIMRFLKNRNYDVFIQLIPIAAITLLSSFIISKGLGGLQELLFFRVVIIVSSILLVSLLFLTLAMRHLWKEEYDKLIQRMVSLFPKNDRRFSLK</sequence>
<evidence type="ECO:0000313" key="2">
    <source>
        <dbReference type="EMBL" id="WOV87718.1"/>
    </source>
</evidence>
<keyword evidence="1" id="KW-0472">Membrane</keyword>
<name>A0ABZ0L721_9BACL</name>
<keyword evidence="3" id="KW-1185">Reference proteome</keyword>
<protein>
    <recommendedName>
        <fullName evidence="4">DUF1616 domain-containing protein</fullName>
    </recommendedName>
</protein>
<evidence type="ECO:0000256" key="1">
    <source>
        <dbReference type="SAM" id="Phobius"/>
    </source>
</evidence>
<dbReference type="EMBL" id="CP129118">
    <property type="protein sequence ID" value="WOV87718.1"/>
    <property type="molecule type" value="Genomic_DNA"/>
</dbReference>
<feature type="transmembrane region" description="Helical" evidence="1">
    <location>
        <begin position="68"/>
        <end position="90"/>
    </location>
</feature>
<feature type="transmembrane region" description="Helical" evidence="1">
    <location>
        <begin position="6"/>
        <end position="31"/>
    </location>
</feature>
<reference evidence="2 3" key="1">
    <citation type="submission" date="2023-06" db="EMBL/GenBank/DDBJ databases">
        <title>Sporosarcina sp. nov., isolated from Korean tranditional fermented seafood 'Jeotgal'.</title>
        <authorList>
            <person name="Yang A.I."/>
            <person name="Shin N.-R."/>
        </authorList>
    </citation>
    <scope>NUCLEOTIDE SEQUENCE [LARGE SCALE GENOMIC DNA]</scope>
    <source>
        <strain evidence="2 3">T2O-4</strain>
    </source>
</reference>
<dbReference type="Proteomes" id="UP001303902">
    <property type="component" value="Chromosome"/>
</dbReference>
<feature type="transmembrane region" description="Helical" evidence="1">
    <location>
        <begin position="38"/>
        <end position="56"/>
    </location>
</feature>
<organism evidence="2 3">
    <name type="scientific">Sporosarcina oncorhynchi</name>
    <dbReference type="NCBI Taxonomy" id="3056444"/>
    <lineage>
        <taxon>Bacteria</taxon>
        <taxon>Bacillati</taxon>
        <taxon>Bacillota</taxon>
        <taxon>Bacilli</taxon>
        <taxon>Bacillales</taxon>
        <taxon>Caryophanaceae</taxon>
        <taxon>Sporosarcina</taxon>
    </lineage>
</organism>
<accession>A0ABZ0L721</accession>